<dbReference type="FunFam" id="3.40.50.1010:FF:000020">
    <property type="entry name" value="20S-pre-rRNA D-site endonuclease NOB1"/>
    <property type="match status" value="1"/>
</dbReference>
<evidence type="ECO:0000256" key="5">
    <source>
        <dbReference type="ARBA" id="ARBA00022833"/>
    </source>
</evidence>
<feature type="region of interest" description="Disordered" evidence="9">
    <location>
        <begin position="440"/>
        <end position="462"/>
    </location>
</feature>
<dbReference type="SUPFAM" id="SSF144206">
    <property type="entry name" value="NOB1 zinc finger-like"/>
    <property type="match status" value="1"/>
</dbReference>
<dbReference type="InterPro" id="IPR036283">
    <property type="entry name" value="NOB1_Zf-like_sf"/>
</dbReference>
<dbReference type="EMBL" id="CP023325">
    <property type="protein sequence ID" value="ATY64664.1"/>
    <property type="molecule type" value="Genomic_DNA"/>
</dbReference>
<keyword evidence="5 7" id="KW-0862">Zinc</keyword>
<dbReference type="VEuPathDB" id="FungiDB:A9K55_003899"/>
<dbReference type="CDD" id="cd09876">
    <property type="entry name" value="PIN_Nob1-like"/>
    <property type="match status" value="1"/>
</dbReference>
<evidence type="ECO:0000256" key="1">
    <source>
        <dbReference type="ARBA" id="ARBA00005858"/>
    </source>
</evidence>
<name>A0A2H4SNI1_CORMI</name>
<dbReference type="GO" id="GO:0016787">
    <property type="term" value="F:hydrolase activity"/>
    <property type="evidence" value="ECO:0007669"/>
    <property type="project" value="UniProtKB-KW"/>
</dbReference>
<organism evidence="12 13">
    <name type="scientific">Cordyceps militaris</name>
    <name type="common">Caterpillar fungus</name>
    <name type="synonym">Clavaria militaris</name>
    <dbReference type="NCBI Taxonomy" id="73501"/>
    <lineage>
        <taxon>Eukaryota</taxon>
        <taxon>Fungi</taxon>
        <taxon>Dikarya</taxon>
        <taxon>Ascomycota</taxon>
        <taxon>Pezizomycotina</taxon>
        <taxon>Sordariomycetes</taxon>
        <taxon>Hypocreomycetidae</taxon>
        <taxon>Hypocreales</taxon>
        <taxon>Cordycipitaceae</taxon>
        <taxon>Cordyceps</taxon>
    </lineage>
</organism>
<dbReference type="InterPro" id="IPR014881">
    <property type="entry name" value="NOB1_Zn-bd"/>
</dbReference>
<proteinExistence type="inferred from homology"/>
<keyword evidence="3 7" id="KW-0479">Metal-binding</keyword>
<evidence type="ECO:0000256" key="8">
    <source>
        <dbReference type="PIRSR" id="PIRSR037125-1"/>
    </source>
</evidence>
<protein>
    <recommendedName>
        <fullName evidence="7">20S-pre-rRNA D-site endonuclease NOB1</fullName>
    </recommendedName>
</protein>
<feature type="domain" description="Ribonuclease PIN" evidence="11">
    <location>
        <begin position="30"/>
        <end position="121"/>
    </location>
</feature>
<dbReference type="Proteomes" id="UP000323067">
    <property type="component" value="Chromosome v"/>
</dbReference>
<sequence length="462" mass="50457">MATPPQTPPSEAPATATPTTTMTGKPIHSLVLDTGPLIKNDPTVSALLAQAEQLYILPSVLPEIRDAATRTRVETQLLPFVTVRAPHPKSVALIREFARKTGDLGVLSRPDIEVLALGYDLECERNGGDWRLRSTPDQTRVNGKPPQRVETVEASKQEEGVAADETEMPVPQRAEPAEAPKQEYVAADETEAPVAAMEKLDVADSAKPEDATEAVDGAVSEETTKPEETPAAEEPVVYEVEEEDEEDGEASDDDGGWITPSNVKKHKSQGNGSTPATSPQRTLQAAILTSDFAMQNVALRMNLNLVTPAFARITRLKTWVLRCHGCFAVSKDMERQFCPRCGQPTLLRTSTSTDEQGRVRLHLKRAFQWNNRGNVYSVPKPVHGTPHGRLPKHAGGANNWGAHLVLAEDQKEYSRAADAQRRQKKKDLMDDEFLPGILTGDRAGGGKIKVGAGRTINSRRRR</sequence>
<evidence type="ECO:0000313" key="12">
    <source>
        <dbReference type="EMBL" id="ATY64664.1"/>
    </source>
</evidence>
<feature type="binding site" evidence="8">
    <location>
        <position position="341"/>
    </location>
    <ligand>
        <name>Zn(2+)</name>
        <dbReference type="ChEBI" id="CHEBI:29105"/>
    </ligand>
</feature>
<keyword evidence="6 7" id="KW-0539">Nucleus</keyword>
<dbReference type="PANTHER" id="PTHR12814:SF2">
    <property type="entry name" value="RNA-BINDING PROTEIN NOB1"/>
    <property type="match status" value="1"/>
</dbReference>
<dbReference type="Gene3D" id="3.40.50.1010">
    <property type="entry name" value="5'-nuclease"/>
    <property type="match status" value="1"/>
</dbReference>
<feature type="binding site" evidence="8">
    <location>
        <position position="326"/>
    </location>
    <ligand>
        <name>Zn(2+)</name>
        <dbReference type="ChEBI" id="CHEBI:29105"/>
    </ligand>
</feature>
<dbReference type="Pfam" id="PF17146">
    <property type="entry name" value="PIN_6"/>
    <property type="match status" value="1"/>
</dbReference>
<evidence type="ECO:0000259" key="11">
    <source>
        <dbReference type="Pfam" id="PF17146"/>
    </source>
</evidence>
<evidence type="ECO:0000313" key="13">
    <source>
        <dbReference type="Proteomes" id="UP000323067"/>
    </source>
</evidence>
<evidence type="ECO:0000256" key="9">
    <source>
        <dbReference type="SAM" id="MobiDB-lite"/>
    </source>
</evidence>
<feature type="compositionally biased region" description="Low complexity" evidence="9">
    <location>
        <begin position="12"/>
        <end position="23"/>
    </location>
</feature>
<dbReference type="GO" id="GO:0005730">
    <property type="term" value="C:nucleolus"/>
    <property type="evidence" value="ECO:0007669"/>
    <property type="project" value="UniProtKB-SubCell"/>
</dbReference>
<evidence type="ECO:0000256" key="4">
    <source>
        <dbReference type="ARBA" id="ARBA00022801"/>
    </source>
</evidence>
<keyword evidence="4" id="KW-0378">Hydrolase</keyword>
<dbReference type="OrthoDB" id="446759at2759"/>
<evidence type="ECO:0000259" key="10">
    <source>
        <dbReference type="Pfam" id="PF08772"/>
    </source>
</evidence>
<comment type="similarity">
    <text evidence="1 7">Belongs to the NOB1 family.</text>
</comment>
<feature type="region of interest" description="Disordered" evidence="9">
    <location>
        <begin position="202"/>
        <end position="281"/>
    </location>
</feature>
<feature type="compositionally biased region" description="Polar residues" evidence="9">
    <location>
        <begin position="269"/>
        <end position="281"/>
    </location>
</feature>
<feature type="compositionally biased region" description="Acidic residues" evidence="9">
    <location>
        <begin position="239"/>
        <end position="255"/>
    </location>
</feature>
<evidence type="ECO:0000256" key="7">
    <source>
        <dbReference type="PIRNR" id="PIRNR037125"/>
    </source>
</evidence>
<dbReference type="Pfam" id="PF08772">
    <property type="entry name" value="Zn_ribbon_NOB1"/>
    <property type="match status" value="1"/>
</dbReference>
<dbReference type="GO" id="GO:0030688">
    <property type="term" value="C:preribosome, small subunit precursor"/>
    <property type="evidence" value="ECO:0007669"/>
    <property type="project" value="TreeGrafter"/>
</dbReference>
<dbReference type="GO" id="GO:0004521">
    <property type="term" value="F:RNA endonuclease activity"/>
    <property type="evidence" value="ECO:0007669"/>
    <property type="project" value="UniProtKB-UniRule"/>
</dbReference>
<dbReference type="GO" id="GO:0030490">
    <property type="term" value="P:maturation of SSU-rRNA"/>
    <property type="evidence" value="ECO:0007669"/>
    <property type="project" value="TreeGrafter"/>
</dbReference>
<keyword evidence="2" id="KW-0540">Nuclease</keyword>
<gene>
    <name evidence="12" type="ORF">A9K55_003899</name>
</gene>
<comment type="subcellular location">
    <subcellularLocation>
        <location evidence="7">Nucleus</location>
        <location evidence="7">Nucleolus</location>
    </subcellularLocation>
</comment>
<feature type="region of interest" description="Disordered" evidence="9">
    <location>
        <begin position="1"/>
        <end position="27"/>
    </location>
</feature>
<evidence type="ECO:0000256" key="6">
    <source>
        <dbReference type="ARBA" id="ARBA00023242"/>
    </source>
</evidence>
<evidence type="ECO:0000256" key="2">
    <source>
        <dbReference type="ARBA" id="ARBA00022722"/>
    </source>
</evidence>
<reference evidence="12 13" key="1">
    <citation type="journal article" date="2017" name="BMC Genomics">
        <title>Chromosome level assembly and secondary metabolite potential of the parasitic fungus Cordyceps militaris.</title>
        <authorList>
            <person name="Kramer G.J."/>
            <person name="Nodwell J.R."/>
        </authorList>
    </citation>
    <scope>NUCLEOTIDE SEQUENCE [LARGE SCALE GENOMIC DNA]</scope>
    <source>
        <strain evidence="12 13">ATCC 34164</strain>
    </source>
</reference>
<dbReference type="InterPro" id="IPR017117">
    <property type="entry name" value="Nob1_euk"/>
</dbReference>
<feature type="compositionally biased region" description="Basic and acidic residues" evidence="9">
    <location>
        <begin position="150"/>
        <end position="159"/>
    </location>
</feature>
<dbReference type="PIRSF" id="PIRSF037125">
    <property type="entry name" value="D-site_20S_pre-rRNA_nuclease"/>
    <property type="match status" value="1"/>
</dbReference>
<dbReference type="AlphaFoldDB" id="A0A2H4SNI1"/>
<dbReference type="GO" id="GO:0000502">
    <property type="term" value="C:proteasome complex"/>
    <property type="evidence" value="ECO:0007669"/>
    <property type="project" value="UniProtKB-KW"/>
</dbReference>
<dbReference type="Gene3D" id="6.20.210.10">
    <property type="entry name" value="Nin one binding (NOB1), Zn-ribbon-like"/>
    <property type="match status" value="1"/>
</dbReference>
<keyword evidence="12" id="KW-0647">Proteasome</keyword>
<dbReference type="InterPro" id="IPR033411">
    <property type="entry name" value="Ribonuclease_PIN"/>
</dbReference>
<comment type="function">
    <text evidence="7">Required for the synthesis of 40S ribosome subunits. Has a role in processing 20S pre-rRNA into the mature 18S rRNA, where it is required for cleavage at the 3' end of the mature 18S rRNA (D-site). Accompanies the 20S pre-rRNA from the nucleus to the cytoplasm.</text>
</comment>
<feature type="binding site" evidence="8">
    <location>
        <position position="323"/>
    </location>
    <ligand>
        <name>Zn(2+)</name>
        <dbReference type="ChEBI" id="CHEBI:29105"/>
    </ligand>
</feature>
<feature type="domain" description="Nin one binding (NOB1) Zn-ribbon-like" evidence="10">
    <location>
        <begin position="313"/>
        <end position="384"/>
    </location>
</feature>
<dbReference type="GO" id="GO:0005737">
    <property type="term" value="C:cytoplasm"/>
    <property type="evidence" value="ECO:0007669"/>
    <property type="project" value="UniProtKB-ARBA"/>
</dbReference>
<dbReference type="GO" id="GO:0046872">
    <property type="term" value="F:metal ion binding"/>
    <property type="evidence" value="ECO:0007669"/>
    <property type="project" value="UniProtKB-UniRule"/>
</dbReference>
<feature type="compositionally biased region" description="Pro residues" evidence="9">
    <location>
        <begin position="1"/>
        <end position="11"/>
    </location>
</feature>
<feature type="binding site" evidence="8">
    <location>
        <position position="338"/>
    </location>
    <ligand>
        <name>Zn(2+)</name>
        <dbReference type="ChEBI" id="CHEBI:29105"/>
    </ligand>
</feature>
<feature type="region of interest" description="Disordered" evidence="9">
    <location>
        <begin position="128"/>
        <end position="185"/>
    </location>
</feature>
<evidence type="ECO:0000256" key="3">
    <source>
        <dbReference type="ARBA" id="ARBA00022723"/>
    </source>
</evidence>
<dbReference type="InterPro" id="IPR039907">
    <property type="entry name" value="NOB1"/>
</dbReference>
<dbReference type="VEuPathDB" id="FungiDB:CCM_04916"/>
<dbReference type="PANTHER" id="PTHR12814">
    <property type="entry name" value="RNA-BINDING PROTEIN NOB1"/>
    <property type="match status" value="1"/>
</dbReference>
<accession>A0A2H4SNI1</accession>